<keyword evidence="2 7" id="KW-0028">Amino-acid biosynthesis</keyword>
<dbReference type="InterPro" id="IPR012134">
    <property type="entry name" value="Glu-5-SA_DH"/>
</dbReference>
<gene>
    <name evidence="7 9" type="primary">proA</name>
    <name evidence="9" type="ORF">AF333_04295</name>
    <name evidence="10" type="ORF">SAMN04487909_10934</name>
</gene>
<dbReference type="UniPathway" id="UPA00098">
    <property type="reaction ID" value="UER00360"/>
</dbReference>
<dbReference type="InterPro" id="IPR020593">
    <property type="entry name" value="G-glutamylP_reductase_CS"/>
</dbReference>
<evidence type="ECO:0000313" key="10">
    <source>
        <dbReference type="EMBL" id="SDI90273.1"/>
    </source>
</evidence>
<dbReference type="GO" id="GO:0050661">
    <property type="term" value="F:NADP binding"/>
    <property type="evidence" value="ECO:0007669"/>
    <property type="project" value="InterPro"/>
</dbReference>
<keyword evidence="5 7" id="KW-0560">Oxidoreductase</keyword>
<dbReference type="CDD" id="cd07079">
    <property type="entry name" value="ALDH_F18-19_ProA-GPR"/>
    <property type="match status" value="1"/>
</dbReference>
<dbReference type="PIRSF" id="PIRSF000151">
    <property type="entry name" value="GPR"/>
    <property type="match status" value="1"/>
</dbReference>
<dbReference type="PATRIC" id="fig|47500.12.peg.4059"/>
<comment type="pathway">
    <text evidence="1 7">Amino-acid biosynthesis; L-proline biosynthesis; L-glutamate 5-semialdehyde from L-glutamate: step 2/2.</text>
</comment>
<evidence type="ECO:0000259" key="8">
    <source>
        <dbReference type="Pfam" id="PF00171"/>
    </source>
</evidence>
<dbReference type="InterPro" id="IPR016162">
    <property type="entry name" value="Ald_DH_N"/>
</dbReference>
<dbReference type="Gene3D" id="3.40.605.10">
    <property type="entry name" value="Aldehyde Dehydrogenase, Chain A, domain 1"/>
    <property type="match status" value="1"/>
</dbReference>
<dbReference type="GO" id="GO:0005737">
    <property type="term" value="C:cytoplasm"/>
    <property type="evidence" value="ECO:0007669"/>
    <property type="project" value="UniProtKB-SubCell"/>
</dbReference>
<proteinExistence type="inferred from homology"/>
<evidence type="ECO:0000256" key="5">
    <source>
        <dbReference type="ARBA" id="ARBA00023002"/>
    </source>
</evidence>
<comment type="function">
    <text evidence="7">Catalyzes the NADPH-dependent reduction of L-glutamate 5-phosphate into L-glutamate 5-semialdehyde and phosphate. The product spontaneously undergoes cyclization to form 1-pyrroline-5-carboxylate.</text>
</comment>
<organism evidence="9 11">
    <name type="scientific">Aneurinibacillus migulanus</name>
    <name type="common">Bacillus migulanus</name>
    <dbReference type="NCBI Taxonomy" id="47500"/>
    <lineage>
        <taxon>Bacteria</taxon>
        <taxon>Bacillati</taxon>
        <taxon>Bacillota</taxon>
        <taxon>Bacilli</taxon>
        <taxon>Bacillales</taxon>
        <taxon>Paenibacillaceae</taxon>
        <taxon>Aneurinibacillus group</taxon>
        <taxon>Aneurinibacillus</taxon>
    </lineage>
</organism>
<keyword evidence="4 7" id="KW-0521">NADP</keyword>
<dbReference type="NCBIfam" id="NF001221">
    <property type="entry name" value="PRK00197.1"/>
    <property type="match status" value="1"/>
</dbReference>
<dbReference type="InterPro" id="IPR000965">
    <property type="entry name" value="GPR_dom"/>
</dbReference>
<evidence type="ECO:0000313" key="11">
    <source>
        <dbReference type="Proteomes" id="UP000037269"/>
    </source>
</evidence>
<comment type="similarity">
    <text evidence="7">Belongs to the gamma-glutamyl phosphate reductase family.</text>
</comment>
<comment type="catalytic activity">
    <reaction evidence="6 7">
        <text>L-glutamate 5-semialdehyde + phosphate + NADP(+) = L-glutamyl 5-phosphate + NADPH + H(+)</text>
        <dbReference type="Rhea" id="RHEA:19541"/>
        <dbReference type="ChEBI" id="CHEBI:15378"/>
        <dbReference type="ChEBI" id="CHEBI:43474"/>
        <dbReference type="ChEBI" id="CHEBI:57783"/>
        <dbReference type="ChEBI" id="CHEBI:58066"/>
        <dbReference type="ChEBI" id="CHEBI:58274"/>
        <dbReference type="ChEBI" id="CHEBI:58349"/>
        <dbReference type="EC" id="1.2.1.41"/>
    </reaction>
</comment>
<dbReference type="PROSITE" id="PS01223">
    <property type="entry name" value="PROA"/>
    <property type="match status" value="1"/>
</dbReference>
<evidence type="ECO:0000256" key="3">
    <source>
        <dbReference type="ARBA" id="ARBA00022650"/>
    </source>
</evidence>
<dbReference type="Proteomes" id="UP000037269">
    <property type="component" value="Unassembled WGS sequence"/>
</dbReference>
<keyword evidence="11" id="KW-1185">Reference proteome</keyword>
<accession>A0A0D1VKE8</accession>
<evidence type="ECO:0000256" key="2">
    <source>
        <dbReference type="ARBA" id="ARBA00022605"/>
    </source>
</evidence>
<dbReference type="PANTHER" id="PTHR11063:SF8">
    <property type="entry name" value="DELTA-1-PYRROLINE-5-CARBOXYLATE SYNTHASE"/>
    <property type="match status" value="1"/>
</dbReference>
<keyword evidence="3 7" id="KW-0641">Proline biosynthesis</keyword>
<dbReference type="InterPro" id="IPR016161">
    <property type="entry name" value="Ald_DH/histidinol_DH"/>
</dbReference>
<reference evidence="9 11" key="1">
    <citation type="submission" date="2015-07" db="EMBL/GenBank/DDBJ databases">
        <title>Fjat-14205 dsm 2895.</title>
        <authorList>
            <person name="Liu B."/>
            <person name="Wang J."/>
            <person name="Zhu Y."/>
            <person name="Liu G."/>
            <person name="Chen Q."/>
            <person name="Chen Z."/>
            <person name="Lan J."/>
            <person name="Che J."/>
            <person name="Ge C."/>
            <person name="Shi H."/>
            <person name="Pan Z."/>
            <person name="Liu X."/>
        </authorList>
    </citation>
    <scope>NUCLEOTIDE SEQUENCE [LARGE SCALE GENOMIC DNA]</scope>
    <source>
        <strain evidence="9 11">DSM 2895</strain>
    </source>
</reference>
<dbReference type="EMBL" id="FNED01000009">
    <property type="protein sequence ID" value="SDI90273.1"/>
    <property type="molecule type" value="Genomic_DNA"/>
</dbReference>
<dbReference type="EMBL" id="LGUG01000004">
    <property type="protein sequence ID" value="KON94817.1"/>
    <property type="molecule type" value="Genomic_DNA"/>
</dbReference>
<name>A0A0D1VKE8_ANEMI</name>
<keyword evidence="7" id="KW-0963">Cytoplasm</keyword>
<comment type="subcellular location">
    <subcellularLocation>
        <location evidence="7">Cytoplasm</location>
    </subcellularLocation>
</comment>
<dbReference type="FunFam" id="3.40.309.10:FF:000006">
    <property type="entry name" value="Gamma-glutamyl phosphate reductase"/>
    <property type="match status" value="1"/>
</dbReference>
<dbReference type="STRING" id="47500.AF333_04295"/>
<dbReference type="NCBIfam" id="TIGR00407">
    <property type="entry name" value="proA"/>
    <property type="match status" value="1"/>
</dbReference>
<dbReference type="GO" id="GO:0055129">
    <property type="term" value="P:L-proline biosynthetic process"/>
    <property type="evidence" value="ECO:0007669"/>
    <property type="project" value="UniProtKB-UniRule"/>
</dbReference>
<dbReference type="Pfam" id="PF00171">
    <property type="entry name" value="Aldedh"/>
    <property type="match status" value="1"/>
</dbReference>
<dbReference type="SUPFAM" id="SSF53720">
    <property type="entry name" value="ALDH-like"/>
    <property type="match status" value="1"/>
</dbReference>
<feature type="domain" description="Aldehyde dehydrogenase" evidence="8">
    <location>
        <begin position="8"/>
        <end position="282"/>
    </location>
</feature>
<dbReference type="EC" id="1.2.1.41" evidence="7"/>
<reference evidence="10 12" key="2">
    <citation type="submission" date="2016-10" db="EMBL/GenBank/DDBJ databases">
        <authorList>
            <person name="de Groot N.N."/>
        </authorList>
    </citation>
    <scope>NUCLEOTIDE SEQUENCE [LARGE SCALE GENOMIC DNA]</scope>
    <source>
        <strain evidence="10 12">DSM 2895</strain>
    </source>
</reference>
<dbReference type="HAMAP" id="MF_00412">
    <property type="entry name" value="ProA"/>
    <property type="match status" value="1"/>
</dbReference>
<dbReference type="AlphaFoldDB" id="A0A0D1VKE8"/>
<evidence type="ECO:0000256" key="1">
    <source>
        <dbReference type="ARBA" id="ARBA00004985"/>
    </source>
</evidence>
<dbReference type="OrthoDB" id="9809970at2"/>
<evidence type="ECO:0000313" key="12">
    <source>
        <dbReference type="Proteomes" id="UP000182836"/>
    </source>
</evidence>
<dbReference type="PANTHER" id="PTHR11063">
    <property type="entry name" value="GLUTAMATE SEMIALDEHYDE DEHYDROGENASE"/>
    <property type="match status" value="1"/>
</dbReference>
<evidence type="ECO:0000256" key="4">
    <source>
        <dbReference type="ARBA" id="ARBA00022857"/>
    </source>
</evidence>
<dbReference type="RefSeq" id="WP_043065103.1">
    <property type="nucleotide sequence ID" value="NZ_BJOA01000067.1"/>
</dbReference>
<evidence type="ECO:0000256" key="7">
    <source>
        <dbReference type="HAMAP-Rule" id="MF_00412"/>
    </source>
</evidence>
<dbReference type="Gene3D" id="3.40.309.10">
    <property type="entry name" value="Aldehyde Dehydrogenase, Chain A, domain 2"/>
    <property type="match status" value="1"/>
</dbReference>
<evidence type="ECO:0000256" key="6">
    <source>
        <dbReference type="ARBA" id="ARBA00049024"/>
    </source>
</evidence>
<sequence>MTLLEKAKLAKQAASQMVALTTEEKNQALLAMADALEGNIPYILEANAKDIEAAKQANVTDALIDRLALSETRIHDMAEGLRQVVELEDPIGEVLEAWDRPNGLHITKVRVPLGVIGMIYEARPNVTVDATGLCLKAGNAVLLRGSSSALFSNQALVKILCGALTHTKVPEEAVQLLEEGTREEVNKMLKMNEYLDVLIPRGGAGLIRSVVDNASVPVLETGAGNCHVYVDESAKPDMARDIVVNAKTHRPAVCNAAETLLVHESWAKEYLIDLLTALKEKNVELRGCERTRKLAGDIGIVEAKEEDWGNEYLDYTMAVAIVDSTDDAIAHINRYSTKHSEAIITESEENARAFQKRVDSAAVYHNASTRFTDGFEFGFGAEIGISTQKLHARGPMGLPALTSSKYVIYGTGQIR</sequence>
<protein>
    <recommendedName>
        <fullName evidence="7">Gamma-glutamyl phosphate reductase</fullName>
        <shortName evidence="7">GPR</shortName>
        <ecNumber evidence="7">1.2.1.41</ecNumber>
    </recommendedName>
    <alternativeName>
        <fullName evidence="7">Glutamate-5-semialdehyde dehydrogenase</fullName>
    </alternativeName>
    <alternativeName>
        <fullName evidence="7">Glutamyl-gamma-semialdehyde dehydrogenase</fullName>
        <shortName evidence="7">GSA dehydrogenase</shortName>
    </alternativeName>
</protein>
<dbReference type="GO" id="GO:0004350">
    <property type="term" value="F:glutamate-5-semialdehyde dehydrogenase activity"/>
    <property type="evidence" value="ECO:0007669"/>
    <property type="project" value="UniProtKB-UniRule"/>
</dbReference>
<dbReference type="InterPro" id="IPR016163">
    <property type="entry name" value="Ald_DH_C"/>
</dbReference>
<evidence type="ECO:0000313" key="9">
    <source>
        <dbReference type="EMBL" id="KON94817.1"/>
    </source>
</evidence>
<dbReference type="InterPro" id="IPR015590">
    <property type="entry name" value="Aldehyde_DH_dom"/>
</dbReference>
<dbReference type="GeneID" id="42304427"/>
<dbReference type="Proteomes" id="UP000182836">
    <property type="component" value="Unassembled WGS sequence"/>
</dbReference>